<dbReference type="SUPFAM" id="SSF56112">
    <property type="entry name" value="Protein kinase-like (PK-like)"/>
    <property type="match status" value="1"/>
</dbReference>
<keyword evidence="5" id="KW-0067">ATP-binding</keyword>
<evidence type="ECO:0000256" key="2">
    <source>
        <dbReference type="ARBA" id="ARBA00022679"/>
    </source>
</evidence>
<evidence type="ECO:0000256" key="4">
    <source>
        <dbReference type="ARBA" id="ARBA00022777"/>
    </source>
</evidence>
<evidence type="ECO:0000313" key="10">
    <source>
        <dbReference type="EMBL" id="ROR74388.1"/>
    </source>
</evidence>
<keyword evidence="4 10" id="KW-0418">Kinase</keyword>
<dbReference type="GO" id="GO:0005524">
    <property type="term" value="F:ATP binding"/>
    <property type="evidence" value="ECO:0007669"/>
    <property type="project" value="UniProtKB-KW"/>
</dbReference>
<keyword evidence="6" id="KW-0046">Antibiotic resistance</keyword>
<dbReference type="PANTHER" id="PTHR21310:SF41">
    <property type="entry name" value="3'-PHOSPHOTRANSFERASE, PUTATIVE-RELATED"/>
    <property type="match status" value="1"/>
</dbReference>
<organism evidence="10 11">
    <name type="scientific">Bogoriella caseilytica</name>
    <dbReference type="NCBI Taxonomy" id="56055"/>
    <lineage>
        <taxon>Bacteria</taxon>
        <taxon>Bacillati</taxon>
        <taxon>Actinomycetota</taxon>
        <taxon>Actinomycetes</taxon>
        <taxon>Micrococcales</taxon>
        <taxon>Bogoriellaceae</taxon>
        <taxon>Bogoriella</taxon>
    </lineage>
</organism>
<dbReference type="GO" id="GO:0046872">
    <property type="term" value="F:metal ion binding"/>
    <property type="evidence" value="ECO:0007669"/>
    <property type="project" value="UniProtKB-KW"/>
</dbReference>
<evidence type="ECO:0000256" key="7">
    <source>
        <dbReference type="PIRSR" id="PIRSR000706-1"/>
    </source>
</evidence>
<feature type="domain" description="Aminoglycoside phosphotransferase" evidence="9">
    <location>
        <begin position="46"/>
        <end position="241"/>
    </location>
</feature>
<dbReference type="PIRSF" id="PIRSF000706">
    <property type="entry name" value="Kanamycin_kin"/>
    <property type="match status" value="1"/>
</dbReference>
<comment type="similarity">
    <text evidence="1">Belongs to the aminoglycoside phosphotransferase family.</text>
</comment>
<evidence type="ECO:0000256" key="3">
    <source>
        <dbReference type="ARBA" id="ARBA00022741"/>
    </source>
</evidence>
<dbReference type="InterPro" id="IPR024165">
    <property type="entry name" value="Kan/Strep_kinase"/>
</dbReference>
<dbReference type="GO" id="GO:0046677">
    <property type="term" value="P:response to antibiotic"/>
    <property type="evidence" value="ECO:0007669"/>
    <property type="project" value="UniProtKB-KW"/>
</dbReference>
<evidence type="ECO:0000259" key="9">
    <source>
        <dbReference type="Pfam" id="PF01636"/>
    </source>
</evidence>
<evidence type="ECO:0000313" key="11">
    <source>
        <dbReference type="Proteomes" id="UP000280668"/>
    </source>
</evidence>
<dbReference type="EMBL" id="RKHK01000001">
    <property type="protein sequence ID" value="ROR74388.1"/>
    <property type="molecule type" value="Genomic_DNA"/>
</dbReference>
<dbReference type="Pfam" id="PF01636">
    <property type="entry name" value="APH"/>
    <property type="match status" value="1"/>
</dbReference>
<dbReference type="InterPro" id="IPR051678">
    <property type="entry name" value="AGP_Transferase"/>
</dbReference>
<comment type="caution">
    <text evidence="10">The sequence shown here is derived from an EMBL/GenBank/DDBJ whole genome shotgun (WGS) entry which is preliminary data.</text>
</comment>
<proteinExistence type="inferred from homology"/>
<name>A0A3N2BGP0_9MICO</name>
<dbReference type="InterPro" id="IPR002575">
    <property type="entry name" value="Aminoglycoside_PTrfase"/>
</dbReference>
<feature type="active site" description="Proton acceptor" evidence="7">
    <location>
        <position position="175"/>
    </location>
</feature>
<dbReference type="Proteomes" id="UP000280668">
    <property type="component" value="Unassembled WGS sequence"/>
</dbReference>
<dbReference type="Gene3D" id="3.30.200.20">
    <property type="entry name" value="Phosphorylase Kinase, domain 1"/>
    <property type="match status" value="1"/>
</dbReference>
<keyword evidence="8" id="KW-0479">Metal-binding</keyword>
<dbReference type="CDD" id="cd05150">
    <property type="entry name" value="APH"/>
    <property type="match status" value="1"/>
</dbReference>
<protein>
    <submittedName>
        <fullName evidence="10">Kanamycin kinase</fullName>
    </submittedName>
</protein>
<gene>
    <name evidence="10" type="ORF">EDD31_2800</name>
</gene>
<dbReference type="GO" id="GO:0016773">
    <property type="term" value="F:phosphotransferase activity, alcohol group as acceptor"/>
    <property type="evidence" value="ECO:0007669"/>
    <property type="project" value="InterPro"/>
</dbReference>
<keyword evidence="3" id="KW-0547">Nucleotide-binding</keyword>
<feature type="binding site" evidence="8">
    <location>
        <position position="180"/>
    </location>
    <ligand>
        <name>Mg(2+)</name>
        <dbReference type="ChEBI" id="CHEBI:18420"/>
    </ligand>
</feature>
<evidence type="ECO:0000256" key="5">
    <source>
        <dbReference type="ARBA" id="ARBA00022840"/>
    </source>
</evidence>
<evidence type="ECO:0000256" key="1">
    <source>
        <dbReference type="ARBA" id="ARBA00006219"/>
    </source>
</evidence>
<keyword evidence="2" id="KW-0808">Transferase</keyword>
<keyword evidence="8" id="KW-0460">Magnesium</keyword>
<feature type="binding site" evidence="8">
    <location>
        <position position="194"/>
    </location>
    <ligand>
        <name>Mg(2+)</name>
        <dbReference type="ChEBI" id="CHEBI:18420"/>
    </ligand>
</feature>
<dbReference type="PANTHER" id="PTHR21310">
    <property type="entry name" value="AMINOGLYCOSIDE PHOSPHOTRANSFERASE-RELATED-RELATED"/>
    <property type="match status" value="1"/>
</dbReference>
<dbReference type="GO" id="GO:0016301">
    <property type="term" value="F:kinase activity"/>
    <property type="evidence" value="ECO:0007669"/>
    <property type="project" value="UniProtKB-KW"/>
</dbReference>
<evidence type="ECO:0000256" key="6">
    <source>
        <dbReference type="ARBA" id="ARBA00023251"/>
    </source>
</evidence>
<evidence type="ECO:0000256" key="8">
    <source>
        <dbReference type="PIRSR" id="PIRSR000706-2"/>
    </source>
</evidence>
<reference evidence="10 11" key="1">
    <citation type="submission" date="2018-11" db="EMBL/GenBank/DDBJ databases">
        <title>Sequencing the genomes of 1000 actinobacteria strains.</title>
        <authorList>
            <person name="Klenk H.-P."/>
        </authorList>
    </citation>
    <scope>NUCLEOTIDE SEQUENCE [LARGE SCALE GENOMIC DNA]</scope>
    <source>
        <strain evidence="10 11">DSM 11294</strain>
    </source>
</reference>
<sequence>MGPMHPDDLDTPVTAPERVLELADGAPLTLLWRNQLGGVTFRAERASGAVVIKCGPHHAETSFAAEAARMRWAAQWIAVPQVLEHGSDATWEWLITAALPGESAVAPRWREQPAVAVRAVGQALRALHDALPVEECPWRWEVTDRIVNATSRGHAVPEHLRQAPPIDQRVVCHADACCPNTLLGAGGRWLAHVDLGQLGTGDRWGDIAVASMSTTWNYGPGWDDALIEAYGVEPDRERLAYYRELWNAT</sequence>
<dbReference type="AlphaFoldDB" id="A0A3N2BGP0"/>
<accession>A0A3N2BGP0</accession>
<dbReference type="Gene3D" id="3.90.1200.10">
    <property type="match status" value="1"/>
</dbReference>
<keyword evidence="11" id="KW-1185">Reference proteome</keyword>
<dbReference type="InterPro" id="IPR011009">
    <property type="entry name" value="Kinase-like_dom_sf"/>
</dbReference>